<dbReference type="PANTHER" id="PTHR30451:SF5">
    <property type="entry name" value="SLR0019 PROTEIN"/>
    <property type="match status" value="1"/>
</dbReference>
<keyword evidence="1" id="KW-0732">Signal</keyword>
<dbReference type="Gene3D" id="2.60.40.2610">
    <property type="entry name" value="Outer membrane usher protein FimD, plug domain"/>
    <property type="match status" value="1"/>
</dbReference>
<dbReference type="EMBL" id="JAJGAK010000001">
    <property type="protein sequence ID" value="MCC8361669.1"/>
    <property type="molecule type" value="Genomic_DNA"/>
</dbReference>
<organism evidence="2 3">
    <name type="scientific">Noviluteimonas lactosilytica</name>
    <dbReference type="NCBI Taxonomy" id="2888523"/>
    <lineage>
        <taxon>Bacteria</taxon>
        <taxon>Pseudomonadati</taxon>
        <taxon>Pseudomonadota</taxon>
        <taxon>Gammaproteobacteria</taxon>
        <taxon>Lysobacterales</taxon>
        <taxon>Lysobacteraceae</taxon>
        <taxon>Noviluteimonas</taxon>
    </lineage>
</organism>
<dbReference type="InterPro" id="IPR042186">
    <property type="entry name" value="FimD_plug_dom"/>
</dbReference>
<dbReference type="RefSeq" id="WP_230525323.1">
    <property type="nucleotide sequence ID" value="NZ_JAJGAK010000001.1"/>
</dbReference>
<dbReference type="Proteomes" id="UP001165293">
    <property type="component" value="Unassembled WGS sequence"/>
</dbReference>
<feature type="chain" id="PRO_5045051767" evidence="1">
    <location>
        <begin position="27"/>
        <end position="767"/>
    </location>
</feature>
<reference evidence="2" key="1">
    <citation type="submission" date="2021-10" db="EMBL/GenBank/DDBJ databases">
        <authorList>
            <person name="Lyu M."/>
            <person name="Wang X."/>
            <person name="Meng X."/>
            <person name="Xu K."/>
        </authorList>
    </citation>
    <scope>NUCLEOTIDE SEQUENCE</scope>
    <source>
        <strain evidence="2">A6</strain>
    </source>
</reference>
<sequence>MRPLNHARRAVLAIALACAIAPPALALPGDETLLLDICINNRCIGIAPVIARGDDVLVDLAALRAAALDTQGVVPEQLGERQFVSLRQLNHGSTFKIDRTLLRLDLKLRADRLPRQRVAMTTREQSEAGLQAWSAFVNYGASMNDDGDGTLFLDGAVGRGYGALRSTGQWDSEFGWRRGLTRLEYDQPDAVRRWTIGDQYATPRDPLGGGRLLGGVGVERAFDTDPYLVTFPRPYFSGVLESPGTVEVYSNGALIGRRDLAAGPFTLEQLGIQPGRNDVRVIVRDPFGNRSELATQSYYGGSARLLARGLDEYAVRIGAPREGAGLGGDYDGDVAYQAWYRRGLSDWLTLGGRVEGDERVRNAGVDTAFSTPIGEFALALAGSDADRIGNGQAHAINYTLAMRTWSAGLGTRRANAGYRNMSDPAALLLGPLRVEDYASFAFTPDTGWSLMFNAGRQQRDGQPLVRSWSATGSMRLGSRTQMLVSAQRLDSDLFRDTTLQFSVNIALDRDNVNIGLRQHDDGTTKRHGYGFDANRSRPADTGFGYTINAQRDEERDSAFAMVEYQGTHARFALDASDHDGDTSGSVFASGALVGIGGRVFATPPVESGFALVRVPGLANVPILRENQVVGRTDANGDLLVRDLLPYHANRVGLDQVAVPVGHALETPERSVRVARNTGSLITLEAPSVQATTGRFRYANAHAGDEARIGDTTMPLGTDGLFYFEHLGAGPHVATIAHANGQSQCRFDVPAGGGDVTNVGDIVCEETP</sequence>
<evidence type="ECO:0000313" key="3">
    <source>
        <dbReference type="Proteomes" id="UP001165293"/>
    </source>
</evidence>
<feature type="signal peptide" evidence="1">
    <location>
        <begin position="1"/>
        <end position="26"/>
    </location>
</feature>
<dbReference type="Gene3D" id="2.60.40.3110">
    <property type="match status" value="1"/>
</dbReference>
<dbReference type="InterPro" id="IPR000015">
    <property type="entry name" value="Fimb_usher"/>
</dbReference>
<proteinExistence type="predicted"/>
<dbReference type="PANTHER" id="PTHR30451">
    <property type="entry name" value="OUTER MEMBRANE USHER PROTEIN"/>
    <property type="match status" value="1"/>
</dbReference>
<name>A0ABS8JDJ8_9GAMM</name>
<gene>
    <name evidence="2" type="ORF">LK996_01035</name>
</gene>
<evidence type="ECO:0000256" key="1">
    <source>
        <dbReference type="SAM" id="SignalP"/>
    </source>
</evidence>
<protein>
    <submittedName>
        <fullName evidence="2">Fimbria/pilus outer membrane usher protein</fullName>
    </submittedName>
</protein>
<evidence type="ECO:0000313" key="2">
    <source>
        <dbReference type="EMBL" id="MCC8361669.1"/>
    </source>
</evidence>
<dbReference type="Pfam" id="PF00577">
    <property type="entry name" value="Usher"/>
    <property type="match status" value="2"/>
</dbReference>
<keyword evidence="3" id="KW-1185">Reference proteome</keyword>
<comment type="caution">
    <text evidence="2">The sequence shown here is derived from an EMBL/GenBank/DDBJ whole genome shotgun (WGS) entry which is preliminary data.</text>
</comment>
<accession>A0ABS8JDJ8</accession>